<accession>A0ABQ0YTK9</accession>
<feature type="region of interest" description="Disordered" evidence="1">
    <location>
        <begin position="1"/>
        <end position="134"/>
    </location>
</feature>
<organism evidence="2 3">
    <name type="scientific">Rhodococcus aetherivorans</name>
    <dbReference type="NCBI Taxonomy" id="191292"/>
    <lineage>
        <taxon>Bacteria</taxon>
        <taxon>Bacillati</taxon>
        <taxon>Actinomycetota</taxon>
        <taxon>Actinomycetes</taxon>
        <taxon>Mycobacteriales</taxon>
        <taxon>Nocardiaceae</taxon>
        <taxon>Rhodococcus</taxon>
    </lineage>
</organism>
<comment type="caution">
    <text evidence="2">The sequence shown here is derived from an EMBL/GenBank/DDBJ whole genome shotgun (WGS) entry which is preliminary data.</text>
</comment>
<evidence type="ECO:0000256" key="1">
    <source>
        <dbReference type="SAM" id="MobiDB-lite"/>
    </source>
</evidence>
<dbReference type="EMBL" id="BLAH01000146">
    <property type="protein sequence ID" value="GES39981.1"/>
    <property type="molecule type" value="Genomic_DNA"/>
</dbReference>
<feature type="compositionally biased region" description="Low complexity" evidence="1">
    <location>
        <begin position="101"/>
        <end position="110"/>
    </location>
</feature>
<protein>
    <submittedName>
        <fullName evidence="2">Uncharacterized protein</fullName>
    </submittedName>
</protein>
<dbReference type="Proteomes" id="UP000325466">
    <property type="component" value="Unassembled WGS sequence"/>
</dbReference>
<keyword evidence="3" id="KW-1185">Reference proteome</keyword>
<dbReference type="RefSeq" id="WP_043799388.1">
    <property type="nucleotide sequence ID" value="NZ_BAAAYP010000039.1"/>
</dbReference>
<proteinExistence type="predicted"/>
<sequence>MGTMRTFDPDGWTPRELVSPDGRRFTPSTRAEEGELLARQYRVANPEQDQDAGEEPVAPAPQDIAPASEPVAASAPADEAPQPAPPAPAESVGDTVPPADPAAAPVDAAEPAPPKPRRARATTQPAPTTEESQA</sequence>
<evidence type="ECO:0000313" key="2">
    <source>
        <dbReference type="EMBL" id="GES39981.1"/>
    </source>
</evidence>
<evidence type="ECO:0000313" key="3">
    <source>
        <dbReference type="Proteomes" id="UP000325466"/>
    </source>
</evidence>
<feature type="compositionally biased region" description="Low complexity" evidence="1">
    <location>
        <begin position="121"/>
        <end position="134"/>
    </location>
</feature>
<name>A0ABQ0YTK9_9NOCA</name>
<feature type="compositionally biased region" description="Low complexity" evidence="1">
    <location>
        <begin position="65"/>
        <end position="81"/>
    </location>
</feature>
<gene>
    <name evidence="2" type="ORF">RAJCM14343_5259</name>
</gene>
<reference evidence="2 3" key="1">
    <citation type="journal article" date="2018" name="Biodegradation">
        <title>1,4-Dioxane degradation characteristics of Rhodococcus aetherivorans JCM 14343.</title>
        <authorList>
            <person name="Inoue D."/>
            <person name="Tsunoda T."/>
            <person name="Yamamoto N."/>
            <person name="Ike M."/>
            <person name="Sei K."/>
        </authorList>
    </citation>
    <scope>NUCLEOTIDE SEQUENCE [LARGE SCALE GENOMIC DNA]</scope>
    <source>
        <strain evidence="2 3">JCM 14343</strain>
    </source>
</reference>